<proteinExistence type="predicted"/>
<reference evidence="4" key="1">
    <citation type="submission" date="2021-02" db="EMBL/GenBank/DDBJ databases">
        <authorList>
            <person name="Nowell W R."/>
        </authorList>
    </citation>
    <scope>NUCLEOTIDE SEQUENCE</scope>
</reference>
<gene>
    <name evidence="4" type="ORF">IZO911_LOCUS11637</name>
    <name evidence="5" type="ORF">KXQ929_LOCUS25653</name>
</gene>
<dbReference type="PANTHER" id="PTHR24104">
    <property type="entry name" value="E3 UBIQUITIN-PROTEIN LIGASE NHLRC1-RELATED"/>
    <property type="match status" value="1"/>
</dbReference>
<keyword evidence="1" id="KW-0677">Repeat</keyword>
<feature type="repeat" description="NHL" evidence="2">
    <location>
        <begin position="330"/>
        <end position="361"/>
    </location>
</feature>
<dbReference type="EMBL" id="CAJOBB010002242">
    <property type="protein sequence ID" value="CAF3951817.1"/>
    <property type="molecule type" value="Genomic_DNA"/>
</dbReference>
<evidence type="ECO:0000313" key="4">
    <source>
        <dbReference type="EMBL" id="CAF0889456.1"/>
    </source>
</evidence>
<dbReference type="InterPro" id="IPR011042">
    <property type="entry name" value="6-blade_b-propeller_TolB-like"/>
</dbReference>
<dbReference type="SUPFAM" id="SSF101898">
    <property type="entry name" value="NHL repeat"/>
    <property type="match status" value="1"/>
</dbReference>
<dbReference type="Proteomes" id="UP000663860">
    <property type="component" value="Unassembled WGS sequence"/>
</dbReference>
<dbReference type="EMBL" id="CAJNOE010000087">
    <property type="protein sequence ID" value="CAF0889456.1"/>
    <property type="molecule type" value="Genomic_DNA"/>
</dbReference>
<comment type="caution">
    <text evidence="4">The sequence shown here is derived from an EMBL/GenBank/DDBJ whole genome shotgun (WGS) entry which is preliminary data.</text>
</comment>
<dbReference type="PANTHER" id="PTHR24104:SF25">
    <property type="entry name" value="PROTEIN LIN-41"/>
    <property type="match status" value="1"/>
</dbReference>
<protein>
    <submittedName>
        <fullName evidence="4">Uncharacterized protein</fullName>
    </submittedName>
</protein>
<feature type="coiled-coil region" evidence="3">
    <location>
        <begin position="38"/>
        <end position="65"/>
    </location>
</feature>
<name>A0A813YVW4_9BILA</name>
<feature type="repeat" description="NHL" evidence="2">
    <location>
        <begin position="375"/>
        <end position="404"/>
    </location>
</feature>
<evidence type="ECO:0000256" key="1">
    <source>
        <dbReference type="ARBA" id="ARBA00022737"/>
    </source>
</evidence>
<evidence type="ECO:0000313" key="5">
    <source>
        <dbReference type="EMBL" id="CAF3951817.1"/>
    </source>
</evidence>
<evidence type="ECO:0000256" key="3">
    <source>
        <dbReference type="SAM" id="Coils"/>
    </source>
</evidence>
<dbReference type="InterPro" id="IPR001258">
    <property type="entry name" value="NHL_repeat"/>
</dbReference>
<keyword evidence="3" id="KW-0175">Coiled coil</keyword>
<dbReference type="Proteomes" id="UP000663868">
    <property type="component" value="Unassembled WGS sequence"/>
</dbReference>
<dbReference type="PROSITE" id="PS51125">
    <property type="entry name" value="NHL"/>
    <property type="match status" value="3"/>
</dbReference>
<evidence type="ECO:0000256" key="2">
    <source>
        <dbReference type="PROSITE-ProRule" id="PRU00504"/>
    </source>
</evidence>
<dbReference type="Gene3D" id="2.120.10.30">
    <property type="entry name" value="TolB, C-terminal domain"/>
    <property type="match status" value="3"/>
</dbReference>
<evidence type="ECO:0000313" key="6">
    <source>
        <dbReference type="Proteomes" id="UP000663860"/>
    </source>
</evidence>
<sequence length="462" mass="53848">MTHSKSVCFICNDETKKITYLCKGCSSEYCYEHLGEHRHELNQDFEILTNNYNQFQQRINEQKQNPQDSSLIEKINQWENESIEKTQQIAKECRKMVIKYTKIITNDIGKKFYELIQQLKQIRKENQYNEIDLNHLKSKLTQMTEEFIDSSKISIQEESQKISITTSMKSIYQKWKQHGITIVDGELHELSCPQGFFIDEKNSLFITNYDRDYILEWKLNEKIENIIARDRAENVKDALCYPTDVILDKQNYSLIIADYGNRRVIRYFYKDQLDKQTIIDDIDCYGLAMDKYGFLYISDWKKNEVRRWRQGEQNGIIVAGGNGKDDRLNQLNRPTFIFVDDEQSIYISDSDNHRVMKWKKHAKEGVIVAGGNGSGDGLHQLSSPQGVAVDSCGHIYVVDYDNNRMMQWYEGDNEGTIIIGEDGGGNESHQLDEPRGLAFDLDGNIYIGDTGNDRIQKFERIC</sequence>
<organism evidence="4 6">
    <name type="scientific">Adineta steineri</name>
    <dbReference type="NCBI Taxonomy" id="433720"/>
    <lineage>
        <taxon>Eukaryota</taxon>
        <taxon>Metazoa</taxon>
        <taxon>Spiralia</taxon>
        <taxon>Gnathifera</taxon>
        <taxon>Rotifera</taxon>
        <taxon>Eurotatoria</taxon>
        <taxon>Bdelloidea</taxon>
        <taxon>Adinetida</taxon>
        <taxon>Adinetidae</taxon>
        <taxon>Adineta</taxon>
    </lineage>
</organism>
<dbReference type="CDD" id="cd05819">
    <property type="entry name" value="NHL"/>
    <property type="match status" value="1"/>
</dbReference>
<dbReference type="InterPro" id="IPR050952">
    <property type="entry name" value="TRIM-NHL_E3_ligases"/>
</dbReference>
<dbReference type="Pfam" id="PF01436">
    <property type="entry name" value="NHL"/>
    <property type="match status" value="2"/>
</dbReference>
<feature type="repeat" description="NHL" evidence="2">
    <location>
        <begin position="429"/>
        <end position="461"/>
    </location>
</feature>
<accession>A0A813YVW4</accession>
<dbReference type="GO" id="GO:0008270">
    <property type="term" value="F:zinc ion binding"/>
    <property type="evidence" value="ECO:0007669"/>
    <property type="project" value="UniProtKB-KW"/>
</dbReference>
<dbReference type="AlphaFoldDB" id="A0A813YVW4"/>